<dbReference type="AlphaFoldDB" id="A0A8J3JYA8"/>
<dbReference type="GO" id="GO:0046403">
    <property type="term" value="F:polynucleotide 3'-phosphatase activity"/>
    <property type="evidence" value="ECO:0007669"/>
    <property type="project" value="TreeGrafter"/>
</dbReference>
<dbReference type="SUPFAM" id="SSF52540">
    <property type="entry name" value="P-loop containing nucleoside triphosphate hydrolases"/>
    <property type="match status" value="1"/>
</dbReference>
<evidence type="ECO:0000313" key="1">
    <source>
        <dbReference type="EMBL" id="GIF85909.1"/>
    </source>
</evidence>
<dbReference type="PANTHER" id="PTHR12083:SF9">
    <property type="entry name" value="BIFUNCTIONAL POLYNUCLEOTIDE PHOSPHATASE_KINASE"/>
    <property type="match status" value="1"/>
</dbReference>
<dbReference type="Pfam" id="PF13671">
    <property type="entry name" value="AAA_33"/>
    <property type="match status" value="1"/>
</dbReference>
<gene>
    <name evidence="1" type="ORF">Cba03nite_72580</name>
</gene>
<evidence type="ECO:0000313" key="2">
    <source>
        <dbReference type="Proteomes" id="UP000601223"/>
    </source>
</evidence>
<dbReference type="EMBL" id="BONF01000055">
    <property type="protein sequence ID" value="GIF85909.1"/>
    <property type="molecule type" value="Genomic_DNA"/>
</dbReference>
<comment type="caution">
    <text evidence="1">The sequence shown here is derived from an EMBL/GenBank/DDBJ whole genome shotgun (WGS) entry which is preliminary data.</text>
</comment>
<proteinExistence type="predicted"/>
<organism evidence="1 2">
    <name type="scientific">Catellatospora bangladeshensis</name>
    <dbReference type="NCBI Taxonomy" id="310355"/>
    <lineage>
        <taxon>Bacteria</taxon>
        <taxon>Bacillati</taxon>
        <taxon>Actinomycetota</taxon>
        <taxon>Actinomycetes</taxon>
        <taxon>Micromonosporales</taxon>
        <taxon>Micromonosporaceae</taxon>
        <taxon>Catellatospora</taxon>
    </lineage>
</organism>
<dbReference type="Gene3D" id="3.40.50.300">
    <property type="entry name" value="P-loop containing nucleotide triphosphate hydrolases"/>
    <property type="match status" value="1"/>
</dbReference>
<reference evidence="1 2" key="1">
    <citation type="submission" date="2021-01" db="EMBL/GenBank/DDBJ databases">
        <title>Whole genome shotgun sequence of Catellatospora bangladeshensis NBRC 107357.</title>
        <authorList>
            <person name="Komaki H."/>
            <person name="Tamura T."/>
        </authorList>
    </citation>
    <scope>NUCLEOTIDE SEQUENCE [LARGE SCALE GENOMIC DNA]</scope>
    <source>
        <strain evidence="1 2">NBRC 107357</strain>
    </source>
</reference>
<accession>A0A8J3JYA8</accession>
<protein>
    <recommendedName>
        <fullName evidence="3">Kinase</fullName>
    </recommendedName>
</protein>
<dbReference type="GO" id="GO:0046404">
    <property type="term" value="F:ATP-dependent polydeoxyribonucleotide 5'-hydroxyl-kinase activity"/>
    <property type="evidence" value="ECO:0007669"/>
    <property type="project" value="TreeGrafter"/>
</dbReference>
<evidence type="ECO:0008006" key="3">
    <source>
        <dbReference type="Google" id="ProtNLM"/>
    </source>
</evidence>
<keyword evidence="2" id="KW-1185">Reference proteome</keyword>
<sequence>MVVELAILVGLQASGKSTFCRQTLAASHVVVSKDAFPNARHRQRRQMRLVGEALGAGRSVVVDNTNPSPQEWQPLIEAACRSGATVVGYWFPPDRAAASARNAARDERTRVPDVGLYATLKRLRQPRLADGFDQLFTVRFDGVGGFCVDAMLQEDHVR</sequence>
<name>A0A8J3JYA8_9ACTN</name>
<dbReference type="InterPro" id="IPR027417">
    <property type="entry name" value="P-loop_NTPase"/>
</dbReference>
<dbReference type="GO" id="GO:0006281">
    <property type="term" value="P:DNA repair"/>
    <property type="evidence" value="ECO:0007669"/>
    <property type="project" value="TreeGrafter"/>
</dbReference>
<dbReference type="PANTHER" id="PTHR12083">
    <property type="entry name" value="BIFUNCTIONAL POLYNUCLEOTIDE PHOSPHATASE/KINASE"/>
    <property type="match status" value="1"/>
</dbReference>
<dbReference type="Proteomes" id="UP000601223">
    <property type="component" value="Unassembled WGS sequence"/>
</dbReference>
<dbReference type="GO" id="GO:0003690">
    <property type="term" value="F:double-stranded DNA binding"/>
    <property type="evidence" value="ECO:0007669"/>
    <property type="project" value="TreeGrafter"/>
</dbReference>